<dbReference type="AlphaFoldDB" id="A0A6P5ZZW6"/>
<dbReference type="Gene3D" id="2.40.50.100">
    <property type="match status" value="1"/>
</dbReference>
<dbReference type="OrthoDB" id="782326at2759"/>
<organism evidence="2 3">
    <name type="scientific">Durio zibethinus</name>
    <name type="common">Durian</name>
    <dbReference type="NCBI Taxonomy" id="66656"/>
    <lineage>
        <taxon>Eukaryota</taxon>
        <taxon>Viridiplantae</taxon>
        <taxon>Streptophyta</taxon>
        <taxon>Embryophyta</taxon>
        <taxon>Tracheophyta</taxon>
        <taxon>Spermatophyta</taxon>
        <taxon>Magnoliopsida</taxon>
        <taxon>eudicotyledons</taxon>
        <taxon>Gunneridae</taxon>
        <taxon>Pentapetalae</taxon>
        <taxon>rosids</taxon>
        <taxon>malvids</taxon>
        <taxon>Malvales</taxon>
        <taxon>Malvaceae</taxon>
        <taxon>Helicteroideae</taxon>
        <taxon>Durio</taxon>
    </lineage>
</organism>
<evidence type="ECO:0000313" key="3">
    <source>
        <dbReference type="RefSeq" id="XP_022758269.1"/>
    </source>
</evidence>
<evidence type="ECO:0000259" key="1">
    <source>
        <dbReference type="Pfam" id="PF00364"/>
    </source>
</evidence>
<dbReference type="CDD" id="cd06850">
    <property type="entry name" value="biotinyl_domain"/>
    <property type="match status" value="1"/>
</dbReference>
<dbReference type="InterPro" id="IPR011053">
    <property type="entry name" value="Single_hybrid_motif"/>
</dbReference>
<accession>A0A6P5ZZW6</accession>
<dbReference type="GeneID" id="111305217"/>
<dbReference type="Proteomes" id="UP000515121">
    <property type="component" value="Unplaced"/>
</dbReference>
<proteinExistence type="predicted"/>
<reference evidence="3" key="1">
    <citation type="submission" date="2025-08" db="UniProtKB">
        <authorList>
            <consortium name="RefSeq"/>
        </authorList>
    </citation>
    <scope>IDENTIFICATION</scope>
    <source>
        <tissue evidence="3">Fruit stalk</tissue>
    </source>
</reference>
<gene>
    <name evidence="3" type="primary">LOC111305217</name>
</gene>
<feature type="domain" description="Lipoyl-binding" evidence="1">
    <location>
        <begin position="6"/>
        <end position="47"/>
    </location>
</feature>
<dbReference type="Pfam" id="PF00364">
    <property type="entry name" value="Biotin_lipoyl"/>
    <property type="match status" value="1"/>
</dbReference>
<keyword evidence="2" id="KW-1185">Reference proteome</keyword>
<dbReference type="RefSeq" id="XP_022758269.1">
    <property type="nucleotide sequence ID" value="XM_022902534.1"/>
</dbReference>
<dbReference type="KEGG" id="dzi:111305217"/>
<protein>
    <submittedName>
        <fullName evidence="3">Uncharacterized protein LOC111305217</fullName>
    </submittedName>
</protein>
<evidence type="ECO:0000313" key="2">
    <source>
        <dbReference type="Proteomes" id="UP000515121"/>
    </source>
</evidence>
<sequence length="100" mass="11344">MEQRWKKGQPVLVLEAMKMEATSGGFVQGLKVSSGLQVSDGSVLLRLKCAYWSTSRVAIQGQQGFLFKCDWATEPRRQPRSHRHCFFTSTDIPSLKKKKN</sequence>
<name>A0A6P5ZZW6_DURZI</name>
<dbReference type="InterPro" id="IPR000089">
    <property type="entry name" value="Biotin_lipoyl"/>
</dbReference>
<dbReference type="SUPFAM" id="SSF51230">
    <property type="entry name" value="Single hybrid motif"/>
    <property type="match status" value="1"/>
</dbReference>